<organism evidence="2 3">
    <name type="scientific">Candidatus Sungbacteria bacterium RIFCSPHIGHO2_02_FULL_51_29</name>
    <dbReference type="NCBI Taxonomy" id="1802273"/>
    <lineage>
        <taxon>Bacteria</taxon>
        <taxon>Candidatus Sungiibacteriota</taxon>
    </lineage>
</organism>
<sequence length="252" mass="28462">MVQAFADIAVDYIIFIAFFILVMLWFVIKKIFLKGAQSEHTPPSSSADILLRAEEKALRVFNSADARALKIVEEADKRAVMIVGDADKRAAEIIHSAELSGADIRKLLEISLQEVVKKESTRLSSVSDELLASYRTSADKAQQAYMRTLEVASNTITGDAREGMLRFQKFLEEEMARQQNLLTQFIQERRDGVLRDIVTYKKSSLQKIDESIYGILLLVSKEVLGKTVDTETHQELIMHALDSAKKENFFTI</sequence>
<dbReference type="AlphaFoldDB" id="A0A1G2KRT8"/>
<evidence type="ECO:0000256" key="1">
    <source>
        <dbReference type="SAM" id="Phobius"/>
    </source>
</evidence>
<dbReference type="Proteomes" id="UP000177811">
    <property type="component" value="Unassembled WGS sequence"/>
</dbReference>
<dbReference type="EMBL" id="MHQL01000043">
    <property type="protein sequence ID" value="OHA02157.1"/>
    <property type="molecule type" value="Genomic_DNA"/>
</dbReference>
<gene>
    <name evidence="2" type="ORF">A3C16_05510</name>
</gene>
<comment type="caution">
    <text evidence="2">The sequence shown here is derived from an EMBL/GenBank/DDBJ whole genome shotgun (WGS) entry which is preliminary data.</text>
</comment>
<accession>A0A1G2KRT8</accession>
<keyword evidence="1" id="KW-0472">Membrane</keyword>
<protein>
    <submittedName>
        <fullName evidence="2">Uncharacterized protein</fullName>
    </submittedName>
</protein>
<keyword evidence="1" id="KW-0812">Transmembrane</keyword>
<reference evidence="2 3" key="1">
    <citation type="journal article" date="2016" name="Nat. Commun.">
        <title>Thousands of microbial genomes shed light on interconnected biogeochemical processes in an aquifer system.</title>
        <authorList>
            <person name="Anantharaman K."/>
            <person name="Brown C.T."/>
            <person name="Hug L.A."/>
            <person name="Sharon I."/>
            <person name="Castelle C.J."/>
            <person name="Probst A.J."/>
            <person name="Thomas B.C."/>
            <person name="Singh A."/>
            <person name="Wilkins M.J."/>
            <person name="Karaoz U."/>
            <person name="Brodie E.L."/>
            <person name="Williams K.H."/>
            <person name="Hubbard S.S."/>
            <person name="Banfield J.F."/>
        </authorList>
    </citation>
    <scope>NUCLEOTIDE SEQUENCE [LARGE SCALE GENOMIC DNA]</scope>
</reference>
<proteinExistence type="predicted"/>
<evidence type="ECO:0000313" key="2">
    <source>
        <dbReference type="EMBL" id="OHA02157.1"/>
    </source>
</evidence>
<keyword evidence="1" id="KW-1133">Transmembrane helix</keyword>
<evidence type="ECO:0000313" key="3">
    <source>
        <dbReference type="Proteomes" id="UP000177811"/>
    </source>
</evidence>
<feature type="transmembrane region" description="Helical" evidence="1">
    <location>
        <begin position="12"/>
        <end position="28"/>
    </location>
</feature>
<name>A0A1G2KRT8_9BACT</name>